<evidence type="ECO:0000313" key="6">
    <source>
        <dbReference type="EMBL" id="ATP17843.1"/>
    </source>
</evidence>
<sequence length="430" mass="46090">MRSSTTMFDTRTAELMRLAPSMPGLNADDLPKTLTRHYARLVSNRLAGAADQPGEEDEWPVDRIADVYEIVASLEAKPELRRAAAFVAGTAQQIIARRARAASVPLATQLIDRDGVDASVAASLLFLAAEQYADANEAGGAIVIPQAGLTEARELGRHVRDLVRGNLGAILERRDSSVERRRAPPKDGRLQRSALRAMLSALGQGVEHLAAHLLAGADEEAHLSAATAAFKQVLALSSQVGSVPLMLASKREGVEAPLVTRYLGPAHLASLLLLAAGGIAEAALTRLPAPAGADGDFWERWLRFRADQTPYVWRNHREAIAREFHLPGKSAVLVLPTGAGKTTVSVLKIAGTLARGKKVVFLAPTHALVDQLTDDLQALFPADQFALQVSGDFDSLLLDDAQLKDIEVMTPERCLAMLSFAPEAFAQGFC</sequence>
<proteinExistence type="predicted"/>
<protein>
    <recommendedName>
        <fullName evidence="5">Helicase ATP-binding domain-containing protein</fullName>
    </recommendedName>
</protein>
<evidence type="ECO:0000256" key="1">
    <source>
        <dbReference type="ARBA" id="ARBA00022741"/>
    </source>
</evidence>
<dbReference type="InterPro" id="IPR011545">
    <property type="entry name" value="DEAD/DEAH_box_helicase_dom"/>
</dbReference>
<accession>A0A2D1QZ22</accession>
<dbReference type="SUPFAM" id="SSF52540">
    <property type="entry name" value="P-loop containing nucleoside triphosphate hydrolases"/>
    <property type="match status" value="1"/>
</dbReference>
<dbReference type="Gene3D" id="3.40.50.300">
    <property type="entry name" value="P-loop containing nucleotide triphosphate hydrolases"/>
    <property type="match status" value="1"/>
</dbReference>
<dbReference type="Proteomes" id="UP000037029">
    <property type="component" value="Chromosome"/>
</dbReference>
<evidence type="ECO:0000256" key="2">
    <source>
        <dbReference type="ARBA" id="ARBA00022801"/>
    </source>
</evidence>
<dbReference type="AlphaFoldDB" id="A0A2D1QZ22"/>
<dbReference type="GO" id="GO:0004386">
    <property type="term" value="F:helicase activity"/>
    <property type="evidence" value="ECO:0007669"/>
    <property type="project" value="UniProtKB-KW"/>
</dbReference>
<dbReference type="PANTHER" id="PTHR47961">
    <property type="entry name" value="DNA POLYMERASE THETA, PUTATIVE (AFU_ORTHOLOGUE AFUA_1G05260)-RELATED"/>
    <property type="match status" value="1"/>
</dbReference>
<dbReference type="GO" id="GO:0003676">
    <property type="term" value="F:nucleic acid binding"/>
    <property type="evidence" value="ECO:0007669"/>
    <property type="project" value="InterPro"/>
</dbReference>
<gene>
    <name evidence="6" type="ORF">BV87_05235</name>
</gene>
<dbReference type="Pfam" id="PF00270">
    <property type="entry name" value="DEAD"/>
    <property type="match status" value="1"/>
</dbReference>
<dbReference type="EMBL" id="CP020925">
    <property type="protein sequence ID" value="ATP17843.1"/>
    <property type="molecule type" value="Genomic_DNA"/>
</dbReference>
<keyword evidence="4" id="KW-0067">ATP-binding</keyword>
<organism evidence="6 7">
    <name type="scientific">Sphingobium yanoikuyae</name>
    <name type="common">Sphingomonas yanoikuyae</name>
    <dbReference type="NCBI Taxonomy" id="13690"/>
    <lineage>
        <taxon>Bacteria</taxon>
        <taxon>Pseudomonadati</taxon>
        <taxon>Pseudomonadota</taxon>
        <taxon>Alphaproteobacteria</taxon>
        <taxon>Sphingomonadales</taxon>
        <taxon>Sphingomonadaceae</taxon>
        <taxon>Sphingobium</taxon>
    </lineage>
</organism>
<evidence type="ECO:0000259" key="5">
    <source>
        <dbReference type="PROSITE" id="PS51192"/>
    </source>
</evidence>
<feature type="domain" description="Helicase ATP-binding" evidence="5">
    <location>
        <begin position="322"/>
        <end position="430"/>
    </location>
</feature>
<name>A0A2D1QZ22_SPHYA</name>
<dbReference type="PANTHER" id="PTHR47961:SF6">
    <property type="entry name" value="DNA-DIRECTED DNA POLYMERASE"/>
    <property type="match status" value="1"/>
</dbReference>
<keyword evidence="2" id="KW-0378">Hydrolase</keyword>
<keyword evidence="3" id="KW-0347">Helicase</keyword>
<evidence type="ECO:0000256" key="3">
    <source>
        <dbReference type="ARBA" id="ARBA00022806"/>
    </source>
</evidence>
<evidence type="ECO:0000313" key="7">
    <source>
        <dbReference type="Proteomes" id="UP000037029"/>
    </source>
</evidence>
<dbReference type="InterPro" id="IPR014001">
    <property type="entry name" value="Helicase_ATP-bd"/>
</dbReference>
<dbReference type="GO" id="GO:0005524">
    <property type="term" value="F:ATP binding"/>
    <property type="evidence" value="ECO:0007669"/>
    <property type="project" value="UniProtKB-KW"/>
</dbReference>
<evidence type="ECO:0000256" key="4">
    <source>
        <dbReference type="ARBA" id="ARBA00022840"/>
    </source>
</evidence>
<dbReference type="InterPro" id="IPR027417">
    <property type="entry name" value="P-loop_NTPase"/>
</dbReference>
<dbReference type="GO" id="GO:0016787">
    <property type="term" value="F:hydrolase activity"/>
    <property type="evidence" value="ECO:0007669"/>
    <property type="project" value="UniProtKB-KW"/>
</dbReference>
<dbReference type="PROSITE" id="PS51192">
    <property type="entry name" value="HELICASE_ATP_BIND_1"/>
    <property type="match status" value="1"/>
</dbReference>
<dbReference type="InterPro" id="IPR050474">
    <property type="entry name" value="Hel308_SKI2-like"/>
</dbReference>
<reference evidence="6 7" key="1">
    <citation type="submission" date="2017-04" db="EMBL/GenBank/DDBJ databases">
        <title>Characterization, genome and methylation analysis of a phthalic acid esters degrading strain Sphingobium yanoikuyae SHJ.</title>
        <authorList>
            <person name="Feng L."/>
        </authorList>
    </citation>
    <scope>NUCLEOTIDE SEQUENCE [LARGE SCALE GENOMIC DNA]</scope>
    <source>
        <strain evidence="6 7">SHJ</strain>
    </source>
</reference>
<keyword evidence="1" id="KW-0547">Nucleotide-binding</keyword>